<organism evidence="5 6">
    <name type="scientific">Brachybacterium hainanense</name>
    <dbReference type="NCBI Taxonomy" id="1541174"/>
    <lineage>
        <taxon>Bacteria</taxon>
        <taxon>Bacillati</taxon>
        <taxon>Actinomycetota</taxon>
        <taxon>Actinomycetes</taxon>
        <taxon>Micrococcales</taxon>
        <taxon>Dermabacteraceae</taxon>
        <taxon>Brachybacterium</taxon>
    </lineage>
</organism>
<dbReference type="Pfam" id="PF00440">
    <property type="entry name" value="TetR_N"/>
    <property type="match status" value="1"/>
</dbReference>
<keyword evidence="6" id="KW-1185">Reference proteome</keyword>
<sequence length="233" mass="24811">MDAPVDQGVAADPLLDAAIACFAAEGAAATLRGIGSRAGVSAALLVKRFGSKDGLRAACDEVVLARIVRIKEQNVRDAARGSFLSHAPGDAEQSLLVRYVIRAIVDGTATSRDFIEAMVDDAERYIALAVDQGVARPSRDERARARYLTLSGLGAVHLESLLDGTAQEEDPGALMDGIRRRIAPPMLELFTHGFFTDGTILEDYLLFITDPPTGHAPPPPEDHPGSPFPKESP</sequence>
<feature type="region of interest" description="Disordered" evidence="2">
    <location>
        <begin position="211"/>
        <end position="233"/>
    </location>
</feature>
<dbReference type="InterPro" id="IPR001647">
    <property type="entry name" value="HTH_TetR"/>
</dbReference>
<dbReference type="Gene3D" id="1.10.357.10">
    <property type="entry name" value="Tetracycline Repressor, domain 2"/>
    <property type="match status" value="1"/>
</dbReference>
<dbReference type="InterPro" id="IPR050109">
    <property type="entry name" value="HTH-type_TetR-like_transc_reg"/>
</dbReference>
<evidence type="ECO:0000259" key="4">
    <source>
        <dbReference type="Pfam" id="PF17933"/>
    </source>
</evidence>
<reference evidence="5 6" key="1">
    <citation type="submission" date="2024-09" db="EMBL/GenBank/DDBJ databases">
        <authorList>
            <person name="Sun Q."/>
            <person name="Mori K."/>
        </authorList>
    </citation>
    <scope>NUCLEOTIDE SEQUENCE [LARGE SCALE GENOMIC DNA]</scope>
    <source>
        <strain evidence="5 6">CICC 10874</strain>
    </source>
</reference>
<keyword evidence="1" id="KW-0238">DNA-binding</keyword>
<dbReference type="Proteomes" id="UP001589793">
    <property type="component" value="Unassembled WGS sequence"/>
</dbReference>
<comment type="caution">
    <text evidence="5">The sequence shown here is derived from an EMBL/GenBank/DDBJ whole genome shotgun (WGS) entry which is preliminary data.</text>
</comment>
<evidence type="ECO:0000256" key="2">
    <source>
        <dbReference type="SAM" id="MobiDB-lite"/>
    </source>
</evidence>
<dbReference type="InterPro" id="IPR009057">
    <property type="entry name" value="Homeodomain-like_sf"/>
</dbReference>
<dbReference type="InterPro" id="IPR041484">
    <property type="entry name" value="TetR_C_25"/>
</dbReference>
<dbReference type="PANTHER" id="PTHR30055">
    <property type="entry name" value="HTH-TYPE TRANSCRIPTIONAL REGULATOR RUTR"/>
    <property type="match status" value="1"/>
</dbReference>
<evidence type="ECO:0000313" key="5">
    <source>
        <dbReference type="EMBL" id="MFC0674627.1"/>
    </source>
</evidence>
<dbReference type="RefSeq" id="WP_376980897.1">
    <property type="nucleotide sequence ID" value="NZ_JBHLSV010000013.1"/>
</dbReference>
<feature type="domain" description="HTH tetR-type" evidence="3">
    <location>
        <begin position="14"/>
        <end position="59"/>
    </location>
</feature>
<evidence type="ECO:0000313" key="6">
    <source>
        <dbReference type="Proteomes" id="UP001589793"/>
    </source>
</evidence>
<accession>A0ABV6RCC1</accession>
<feature type="domain" description="TetR transcriptional regulator Rv1219c-like C-terminal" evidence="4">
    <location>
        <begin position="94"/>
        <end position="196"/>
    </location>
</feature>
<gene>
    <name evidence="5" type="ORF">ACFFF6_11735</name>
</gene>
<protein>
    <submittedName>
        <fullName evidence="5">TetR family transcriptional regulator</fullName>
    </submittedName>
</protein>
<evidence type="ECO:0000256" key="1">
    <source>
        <dbReference type="ARBA" id="ARBA00023125"/>
    </source>
</evidence>
<dbReference type="PANTHER" id="PTHR30055:SF146">
    <property type="entry name" value="HTH-TYPE TRANSCRIPTIONAL DUAL REGULATOR CECR"/>
    <property type="match status" value="1"/>
</dbReference>
<evidence type="ECO:0000259" key="3">
    <source>
        <dbReference type="Pfam" id="PF00440"/>
    </source>
</evidence>
<dbReference type="SUPFAM" id="SSF46689">
    <property type="entry name" value="Homeodomain-like"/>
    <property type="match status" value="1"/>
</dbReference>
<proteinExistence type="predicted"/>
<dbReference type="Pfam" id="PF17933">
    <property type="entry name" value="TetR_C_25"/>
    <property type="match status" value="1"/>
</dbReference>
<name>A0ABV6RCC1_9MICO</name>
<dbReference type="EMBL" id="JBHLSV010000013">
    <property type="protein sequence ID" value="MFC0674627.1"/>
    <property type="molecule type" value="Genomic_DNA"/>
</dbReference>